<dbReference type="InterPro" id="IPR039298">
    <property type="entry name" value="ACOT13"/>
</dbReference>
<evidence type="ECO:0000313" key="4">
    <source>
        <dbReference type="EMBL" id="EIW79857.1"/>
    </source>
</evidence>
<dbReference type="OMA" id="MATTRME"/>
<dbReference type="PANTHER" id="PTHR21660:SF1">
    <property type="entry name" value="ACYL-COENZYME A THIOESTERASE 13"/>
    <property type="match status" value="1"/>
</dbReference>
<feature type="domain" description="Thioesterase" evidence="3">
    <location>
        <begin position="3"/>
        <end position="78"/>
    </location>
</feature>
<comment type="similarity">
    <text evidence="1">Belongs to the thioesterase PaaI family.</text>
</comment>
<dbReference type="Gene3D" id="3.10.129.10">
    <property type="entry name" value="Hotdog Thioesterase"/>
    <property type="match status" value="1"/>
</dbReference>
<dbReference type="CDD" id="cd03443">
    <property type="entry name" value="PaaI_thioesterase"/>
    <property type="match status" value="1"/>
</dbReference>
<dbReference type="SUPFAM" id="SSF54637">
    <property type="entry name" value="Thioesterase/thiol ester dehydrase-isomerase"/>
    <property type="match status" value="1"/>
</dbReference>
<keyword evidence="2" id="KW-0378">Hydrolase</keyword>
<dbReference type="GeneID" id="19207960"/>
<dbReference type="KEGG" id="cput:CONPUDRAFT_58584"/>
<dbReference type="RefSeq" id="XP_007769767.1">
    <property type="nucleotide sequence ID" value="XM_007771577.1"/>
</dbReference>
<evidence type="ECO:0000256" key="1">
    <source>
        <dbReference type="ARBA" id="ARBA00008324"/>
    </source>
</evidence>
<evidence type="ECO:0000256" key="2">
    <source>
        <dbReference type="ARBA" id="ARBA00022801"/>
    </source>
</evidence>
<dbReference type="Proteomes" id="UP000053558">
    <property type="component" value="Unassembled WGS sequence"/>
</dbReference>
<evidence type="ECO:0000259" key="3">
    <source>
        <dbReference type="Pfam" id="PF03061"/>
    </source>
</evidence>
<comment type="caution">
    <text evidence="4">The sequence shown here is derived from an EMBL/GenBank/DDBJ whole genome shotgun (WGS) entry which is preliminary data.</text>
</comment>
<dbReference type="InterPro" id="IPR029069">
    <property type="entry name" value="HotDog_dom_sf"/>
</dbReference>
<sequence>SQTAHGGLIISLTDTLGSLAVASGAQYVTDVSTDIGASFIKPAGRAGDVLHARATVTATGKSLAHTRVDFTSPTGDLVAYGRASFCSFSHTKYVAKPSLDSNNFKFSEDGETVRKGKNID</sequence>
<dbReference type="EMBL" id="JH711580">
    <property type="protein sequence ID" value="EIW79857.1"/>
    <property type="molecule type" value="Genomic_DNA"/>
</dbReference>
<organism evidence="4 5">
    <name type="scientific">Coniophora puteana (strain RWD-64-598)</name>
    <name type="common">Brown rot fungus</name>
    <dbReference type="NCBI Taxonomy" id="741705"/>
    <lineage>
        <taxon>Eukaryota</taxon>
        <taxon>Fungi</taxon>
        <taxon>Dikarya</taxon>
        <taxon>Basidiomycota</taxon>
        <taxon>Agaricomycotina</taxon>
        <taxon>Agaricomycetes</taxon>
        <taxon>Agaricomycetidae</taxon>
        <taxon>Boletales</taxon>
        <taxon>Coniophorineae</taxon>
        <taxon>Coniophoraceae</taxon>
        <taxon>Coniophora</taxon>
    </lineage>
</organism>
<evidence type="ECO:0000313" key="5">
    <source>
        <dbReference type="Proteomes" id="UP000053558"/>
    </source>
</evidence>
<proteinExistence type="inferred from homology"/>
<dbReference type="PANTHER" id="PTHR21660">
    <property type="entry name" value="THIOESTERASE SUPERFAMILY MEMBER-RELATED"/>
    <property type="match status" value="1"/>
</dbReference>
<dbReference type="InterPro" id="IPR006683">
    <property type="entry name" value="Thioestr_dom"/>
</dbReference>
<feature type="non-terminal residue" evidence="4">
    <location>
        <position position="1"/>
    </location>
</feature>
<keyword evidence="5" id="KW-1185">Reference proteome</keyword>
<accession>A0A5M3MLE8</accession>
<dbReference type="OrthoDB" id="46529at2759"/>
<dbReference type="GO" id="GO:0047617">
    <property type="term" value="F:fatty acyl-CoA hydrolase activity"/>
    <property type="evidence" value="ECO:0007669"/>
    <property type="project" value="InterPro"/>
</dbReference>
<name>A0A5M3MLE8_CONPW</name>
<gene>
    <name evidence="4" type="ORF">CONPUDRAFT_58584</name>
</gene>
<protein>
    <recommendedName>
        <fullName evidence="3">Thioesterase domain-containing protein</fullName>
    </recommendedName>
</protein>
<dbReference type="AlphaFoldDB" id="A0A5M3MLE8"/>
<reference evidence="5" key="1">
    <citation type="journal article" date="2012" name="Science">
        <title>The Paleozoic origin of enzymatic lignin decomposition reconstructed from 31 fungal genomes.</title>
        <authorList>
            <person name="Floudas D."/>
            <person name="Binder M."/>
            <person name="Riley R."/>
            <person name="Barry K."/>
            <person name="Blanchette R.A."/>
            <person name="Henrissat B."/>
            <person name="Martinez A.T."/>
            <person name="Otillar R."/>
            <person name="Spatafora J.W."/>
            <person name="Yadav J.S."/>
            <person name="Aerts A."/>
            <person name="Benoit I."/>
            <person name="Boyd A."/>
            <person name="Carlson A."/>
            <person name="Copeland A."/>
            <person name="Coutinho P.M."/>
            <person name="de Vries R.P."/>
            <person name="Ferreira P."/>
            <person name="Findley K."/>
            <person name="Foster B."/>
            <person name="Gaskell J."/>
            <person name="Glotzer D."/>
            <person name="Gorecki P."/>
            <person name="Heitman J."/>
            <person name="Hesse C."/>
            <person name="Hori C."/>
            <person name="Igarashi K."/>
            <person name="Jurgens J.A."/>
            <person name="Kallen N."/>
            <person name="Kersten P."/>
            <person name="Kohler A."/>
            <person name="Kuees U."/>
            <person name="Kumar T.K.A."/>
            <person name="Kuo A."/>
            <person name="LaButti K."/>
            <person name="Larrondo L.F."/>
            <person name="Lindquist E."/>
            <person name="Ling A."/>
            <person name="Lombard V."/>
            <person name="Lucas S."/>
            <person name="Lundell T."/>
            <person name="Martin R."/>
            <person name="McLaughlin D.J."/>
            <person name="Morgenstern I."/>
            <person name="Morin E."/>
            <person name="Murat C."/>
            <person name="Nagy L.G."/>
            <person name="Nolan M."/>
            <person name="Ohm R.A."/>
            <person name="Patyshakuliyeva A."/>
            <person name="Rokas A."/>
            <person name="Ruiz-Duenas F.J."/>
            <person name="Sabat G."/>
            <person name="Salamov A."/>
            <person name="Samejima M."/>
            <person name="Schmutz J."/>
            <person name="Slot J.C."/>
            <person name="St John F."/>
            <person name="Stenlid J."/>
            <person name="Sun H."/>
            <person name="Sun S."/>
            <person name="Syed K."/>
            <person name="Tsang A."/>
            <person name="Wiebenga A."/>
            <person name="Young D."/>
            <person name="Pisabarro A."/>
            <person name="Eastwood D.C."/>
            <person name="Martin F."/>
            <person name="Cullen D."/>
            <person name="Grigoriev I.V."/>
            <person name="Hibbett D.S."/>
        </authorList>
    </citation>
    <scope>NUCLEOTIDE SEQUENCE [LARGE SCALE GENOMIC DNA]</scope>
    <source>
        <strain evidence="5">RWD-64-598 SS2</strain>
    </source>
</reference>
<dbReference type="Pfam" id="PF03061">
    <property type="entry name" value="4HBT"/>
    <property type="match status" value="1"/>
</dbReference>